<keyword evidence="3" id="KW-1185">Reference proteome</keyword>
<dbReference type="GeneID" id="37877277"/>
<dbReference type="RefSeq" id="WP_119815720.1">
    <property type="nucleotide sequence ID" value="NZ_CP025066.1"/>
</dbReference>
<dbReference type="OrthoDB" id="333874at2157"/>
<reference evidence="3" key="1">
    <citation type="submission" date="2017-11" db="EMBL/GenBank/DDBJ databases">
        <title>Phenotypic and genomic properties of facultatively anaerobic sulfur-reducing natronoarchaea from hypersaline soda lakes.</title>
        <authorList>
            <person name="Sorokin D.Y."/>
            <person name="Kublanov I.V."/>
            <person name="Roman P."/>
            <person name="Sinninghe Damste J.S."/>
            <person name="Golyshin P.N."/>
            <person name="Rojo D."/>
            <person name="Ciordia S."/>
            <person name="Mena M.D.C."/>
            <person name="Ferrer M."/>
            <person name="Messina E."/>
            <person name="Smedile F."/>
            <person name="La Spada G."/>
            <person name="La Cono V."/>
            <person name="Yakimov M.M."/>
        </authorList>
    </citation>
    <scope>NUCLEOTIDE SEQUENCE [LARGE SCALE GENOMIC DNA]</scope>
    <source>
        <strain evidence="3">AArc-Sl</strain>
    </source>
</reference>
<proteinExistence type="predicted"/>
<evidence type="ECO:0000313" key="3">
    <source>
        <dbReference type="Proteomes" id="UP000263012"/>
    </source>
</evidence>
<feature type="region of interest" description="Disordered" evidence="1">
    <location>
        <begin position="1"/>
        <end position="23"/>
    </location>
</feature>
<dbReference type="KEGG" id="hdf:AArcSl_0931"/>
<dbReference type="EMBL" id="CP025066">
    <property type="protein sequence ID" value="AUX08569.1"/>
    <property type="molecule type" value="Genomic_DNA"/>
</dbReference>
<feature type="compositionally biased region" description="Basic and acidic residues" evidence="1">
    <location>
        <begin position="8"/>
        <end position="23"/>
    </location>
</feature>
<organism evidence="2 3">
    <name type="scientific">Halalkaliarchaeum desulfuricum</name>
    <dbReference type="NCBI Taxonomy" id="2055893"/>
    <lineage>
        <taxon>Archaea</taxon>
        <taxon>Methanobacteriati</taxon>
        <taxon>Methanobacteriota</taxon>
        <taxon>Stenosarchaea group</taxon>
        <taxon>Halobacteria</taxon>
        <taxon>Halobacteriales</taxon>
        <taxon>Haloferacaceae</taxon>
        <taxon>Halalkaliarchaeum</taxon>
    </lineage>
</organism>
<name>A0A343THJ7_9EURY</name>
<evidence type="ECO:0000313" key="2">
    <source>
        <dbReference type="EMBL" id="AUX08569.1"/>
    </source>
</evidence>
<gene>
    <name evidence="2" type="ORF">AArcSl_0931</name>
</gene>
<evidence type="ECO:0000256" key="1">
    <source>
        <dbReference type="SAM" id="MobiDB-lite"/>
    </source>
</evidence>
<dbReference type="AlphaFoldDB" id="A0A343THJ7"/>
<accession>A0A343THJ7</accession>
<protein>
    <submittedName>
        <fullName evidence="2">Uncharacterized protein</fullName>
    </submittedName>
</protein>
<sequence length="478" mass="52984">MDDGVSPEVREKIDKHREGRSEHRGTLVVSDAEAYVGDTVTLEGRNLPENADVDVIWHTAEGMWGVLEANEVVGAQYQPRKEQLTSVTTDENGRFTEEWQIPEDYGGEHRIELRPKGDEESTLAETKLQILPWFEIDRTEAELGEFFTVTGYGLGPNVITNNYQIAWDNGMVGIMTGVQNRGTATAEVRAVGPPGKHVLQVWRNYRGVPFLQNNTQSPFGPVAGGRKSSWTVEVTEPESEPESAWLDPMWDEGPLSVHLPDIDEETDAELEISPTSGQPGTDAFITGRNFPADTEVNLIWHSHEGHRVKGIDITPVPMPEALPTVTTDEDGAFQVEVEIPTDIGATRPITAEIDGKSVAKAGFMMQPKIETFSPTEGPVGTEIEIEISGVGWPTYGNAYYFVYDNKPLGYICGLEAAVNRTVLQAAGEPGWHFIDVYPSFFQVQEDEPDFELKPHLSYLDNHPIRPLPAAHFAFEITE</sequence>
<dbReference type="Proteomes" id="UP000263012">
    <property type="component" value="Chromosome"/>
</dbReference>